<gene>
    <name evidence="3" type="ORF">TKK_017181</name>
</gene>
<feature type="compositionally biased region" description="Polar residues" evidence="1">
    <location>
        <begin position="442"/>
        <end position="455"/>
    </location>
</feature>
<feature type="compositionally biased region" description="Basic and acidic residues" evidence="1">
    <location>
        <begin position="456"/>
        <end position="496"/>
    </location>
</feature>
<evidence type="ECO:0000256" key="2">
    <source>
        <dbReference type="SAM" id="Phobius"/>
    </source>
</evidence>
<feature type="compositionally biased region" description="Polar residues" evidence="1">
    <location>
        <begin position="565"/>
        <end position="576"/>
    </location>
</feature>
<feature type="region of interest" description="Disordered" evidence="1">
    <location>
        <begin position="1"/>
        <end position="30"/>
    </location>
</feature>
<comment type="caution">
    <text evidence="3">The sequence shown here is derived from an EMBL/GenBank/DDBJ whole genome shotgun (WGS) entry which is preliminary data.</text>
</comment>
<dbReference type="Proteomes" id="UP001627154">
    <property type="component" value="Unassembled WGS sequence"/>
</dbReference>
<evidence type="ECO:0000313" key="4">
    <source>
        <dbReference type="Proteomes" id="UP001627154"/>
    </source>
</evidence>
<dbReference type="InterPro" id="IPR051647">
    <property type="entry name" value="Mediator_comp_sub12"/>
</dbReference>
<proteinExistence type="predicted"/>
<keyword evidence="2" id="KW-1133">Transmembrane helix</keyword>
<dbReference type="EMBL" id="JBJJXI010000136">
    <property type="protein sequence ID" value="KAL3388146.1"/>
    <property type="molecule type" value="Genomic_DNA"/>
</dbReference>
<name>A0ABD2W5I5_9HYME</name>
<feature type="region of interest" description="Disordered" evidence="1">
    <location>
        <begin position="301"/>
        <end position="362"/>
    </location>
</feature>
<dbReference type="PANTHER" id="PTHR46007">
    <property type="entry name" value="MEDIATOR OF RNA POLYMERASE II TRANSCRIPTION SUBUNIT 12"/>
    <property type="match status" value="1"/>
</dbReference>
<feature type="region of interest" description="Disordered" evidence="1">
    <location>
        <begin position="558"/>
        <end position="612"/>
    </location>
</feature>
<feature type="compositionally biased region" description="Polar residues" evidence="1">
    <location>
        <begin position="344"/>
        <end position="362"/>
    </location>
</feature>
<accession>A0ABD2W5I5</accession>
<protein>
    <recommendedName>
        <fullName evidence="5">EB domain-containing protein</fullName>
    </recommendedName>
</protein>
<reference evidence="3 4" key="1">
    <citation type="journal article" date="2024" name="bioRxiv">
        <title>A reference genome for Trichogramma kaykai: A tiny desert-dwelling parasitoid wasp with competing sex-ratio distorters.</title>
        <authorList>
            <person name="Culotta J."/>
            <person name="Lindsey A.R."/>
        </authorList>
    </citation>
    <scope>NUCLEOTIDE SEQUENCE [LARGE SCALE GENOMIC DNA]</scope>
    <source>
        <strain evidence="3 4">KSX58</strain>
    </source>
</reference>
<feature type="compositionally biased region" description="Polar residues" evidence="1">
    <location>
        <begin position="1"/>
        <end position="18"/>
    </location>
</feature>
<dbReference type="PANTHER" id="PTHR46007:SF11">
    <property type="entry name" value="MEDIATOR OF RNA POLYMERASE II TRANSCRIPTION SUBUNIT 12"/>
    <property type="match status" value="1"/>
</dbReference>
<evidence type="ECO:0000313" key="3">
    <source>
        <dbReference type="EMBL" id="KAL3388146.1"/>
    </source>
</evidence>
<feature type="transmembrane region" description="Helical" evidence="2">
    <location>
        <begin position="244"/>
        <end position="265"/>
    </location>
</feature>
<keyword evidence="2" id="KW-0812">Transmembrane</keyword>
<feature type="region of interest" description="Disordered" evidence="1">
    <location>
        <begin position="71"/>
        <end position="113"/>
    </location>
</feature>
<keyword evidence="2" id="KW-0472">Membrane</keyword>
<sequence>MSISRTATASSYSDNSCHGTRRSHSGQEQRAKLPSYGLLAPTTHVAALRLGLCLLLLLGCLDGDGQPRRCSVAASSPGLHPLDHQQHEQFQADEEHQRSLQPAQPPGPDLAYDEEDELDEDDYVELNVTAEKWKYLGSPCDQECNPSLQHVVCDPQSKFCECEKFYPVELGPTKGCAKPKKLGEQCLYRATCLYMDQHSTCTQVQHNAVCECDEGYHRVPLSKSNRKLFCAADLVLIATDLPTLLGVFSGIAVFTGLICFVLKLFSRARYTRPRHYASAAGHPSAPILFSSDTGIPLAIQHHHPHHQQQQQHHHQQHQDSISGPIGGGHRPSSRSSHRSSSGGTINYSLRKQSCPDTRSGAANNNVTASRAGAARAAAFLLISCHREATGANSNSSQANAADNGGGPGSPSPNPPGRHRRALSDVAEGSQDGLGSRRPSLASIHSTTSSAKSYSQRRFERERSEKEQRQALTELKLKRAAAEQEKQQREQQEKQKEQQQQQATSPSPSPRTPHSTDELLPSVAEGKEHLQNEPIATTSGASMMMSTTTTAAVQHNNHKSHLNHNGARSKSSAVTSRNGKHHRRQQQQQQQQQHNHYQKEAATAATPLFDTNDLNIKACTSAQVNRSS</sequence>
<organism evidence="3 4">
    <name type="scientific">Trichogramma kaykai</name>
    <dbReference type="NCBI Taxonomy" id="54128"/>
    <lineage>
        <taxon>Eukaryota</taxon>
        <taxon>Metazoa</taxon>
        <taxon>Ecdysozoa</taxon>
        <taxon>Arthropoda</taxon>
        <taxon>Hexapoda</taxon>
        <taxon>Insecta</taxon>
        <taxon>Pterygota</taxon>
        <taxon>Neoptera</taxon>
        <taxon>Endopterygota</taxon>
        <taxon>Hymenoptera</taxon>
        <taxon>Apocrita</taxon>
        <taxon>Proctotrupomorpha</taxon>
        <taxon>Chalcidoidea</taxon>
        <taxon>Trichogrammatidae</taxon>
        <taxon>Trichogramma</taxon>
    </lineage>
</organism>
<feature type="compositionally biased region" description="Low complexity" evidence="1">
    <location>
        <begin position="390"/>
        <end position="402"/>
    </location>
</feature>
<dbReference type="AlphaFoldDB" id="A0ABD2W5I5"/>
<feature type="compositionally biased region" description="Basic residues" evidence="1">
    <location>
        <begin position="301"/>
        <end position="315"/>
    </location>
</feature>
<evidence type="ECO:0000256" key="1">
    <source>
        <dbReference type="SAM" id="MobiDB-lite"/>
    </source>
</evidence>
<keyword evidence="4" id="KW-1185">Reference proteome</keyword>
<feature type="region of interest" description="Disordered" evidence="1">
    <location>
        <begin position="390"/>
        <end position="517"/>
    </location>
</feature>
<evidence type="ECO:0008006" key="5">
    <source>
        <dbReference type="Google" id="ProtNLM"/>
    </source>
</evidence>